<evidence type="ECO:0000313" key="2">
    <source>
        <dbReference type="EMBL" id="PCJ39363.1"/>
    </source>
</evidence>
<dbReference type="GO" id="GO:0043565">
    <property type="term" value="F:sequence-specific DNA binding"/>
    <property type="evidence" value="ECO:0007669"/>
    <property type="project" value="InterPro"/>
</dbReference>
<dbReference type="Gene3D" id="1.10.10.60">
    <property type="entry name" value="Homeodomain-like"/>
    <property type="match status" value="1"/>
</dbReference>
<feature type="domain" description="HTH araC/xylS-type" evidence="1">
    <location>
        <begin position="1"/>
        <end position="80"/>
    </location>
</feature>
<sequence length="80" mass="9055">MNLVPFPSMSLHPTLGRNMVAQKVGVSVRWLNAIFAKEESSLSAFIRDSRFQVIAEELLNFRLASLSISEITCKYGFENF</sequence>
<organism evidence="2 3">
    <name type="scientific">SAR86 cluster bacterium</name>
    <dbReference type="NCBI Taxonomy" id="2030880"/>
    <lineage>
        <taxon>Bacteria</taxon>
        <taxon>Pseudomonadati</taxon>
        <taxon>Pseudomonadota</taxon>
        <taxon>Gammaproteobacteria</taxon>
        <taxon>SAR86 cluster</taxon>
    </lineage>
</organism>
<reference evidence="3" key="1">
    <citation type="submission" date="2017-08" db="EMBL/GenBank/DDBJ databases">
        <title>A dynamic microbial community with high functional redundancy inhabits the cold, oxic subseafloor aquifer.</title>
        <authorList>
            <person name="Tully B.J."/>
            <person name="Wheat C.G."/>
            <person name="Glazer B.T."/>
            <person name="Huber J.A."/>
        </authorList>
    </citation>
    <scope>NUCLEOTIDE SEQUENCE [LARGE SCALE GENOMIC DNA]</scope>
</reference>
<dbReference type="Proteomes" id="UP000228987">
    <property type="component" value="Unassembled WGS sequence"/>
</dbReference>
<dbReference type="PROSITE" id="PS01124">
    <property type="entry name" value="HTH_ARAC_FAMILY_2"/>
    <property type="match status" value="1"/>
</dbReference>
<accession>A0A2A5C6G2</accession>
<gene>
    <name evidence="2" type="ORF">COA71_13925</name>
</gene>
<name>A0A2A5C6G2_9GAMM</name>
<evidence type="ECO:0000313" key="3">
    <source>
        <dbReference type="Proteomes" id="UP000228987"/>
    </source>
</evidence>
<comment type="caution">
    <text evidence="2">The sequence shown here is derived from an EMBL/GenBank/DDBJ whole genome shotgun (WGS) entry which is preliminary data.</text>
</comment>
<dbReference type="AlphaFoldDB" id="A0A2A5C6G2"/>
<protein>
    <recommendedName>
        <fullName evidence="1">HTH araC/xylS-type domain-containing protein</fullName>
    </recommendedName>
</protein>
<dbReference type="GO" id="GO:0003700">
    <property type="term" value="F:DNA-binding transcription factor activity"/>
    <property type="evidence" value="ECO:0007669"/>
    <property type="project" value="InterPro"/>
</dbReference>
<dbReference type="InterPro" id="IPR018060">
    <property type="entry name" value="HTH_AraC"/>
</dbReference>
<evidence type="ECO:0000259" key="1">
    <source>
        <dbReference type="PROSITE" id="PS01124"/>
    </source>
</evidence>
<dbReference type="EMBL" id="NVWI01000015">
    <property type="protein sequence ID" value="PCJ39363.1"/>
    <property type="molecule type" value="Genomic_DNA"/>
</dbReference>
<proteinExistence type="predicted"/>